<evidence type="ECO:0000313" key="1">
    <source>
        <dbReference type="EMBL" id="NYE85417.1"/>
    </source>
</evidence>
<protein>
    <recommendedName>
        <fullName evidence="3">Pilin accessory protein (PilO)</fullName>
    </recommendedName>
</protein>
<reference evidence="1 2" key="1">
    <citation type="submission" date="2020-07" db="EMBL/GenBank/DDBJ databases">
        <title>Genomic Encyclopedia of Type Strains, Phase IV (KMG-V): Genome sequencing to study the core and pangenomes of soil and plant-associated prokaryotes.</title>
        <authorList>
            <person name="Whitman W."/>
        </authorList>
    </citation>
    <scope>NUCLEOTIDE SEQUENCE [LARGE SCALE GENOMIC DNA]</scope>
    <source>
        <strain evidence="1 2">SAS40</strain>
    </source>
</reference>
<proteinExistence type="predicted"/>
<dbReference type="EMBL" id="JACBYR010000002">
    <property type="protein sequence ID" value="NYE85417.1"/>
    <property type="molecule type" value="Genomic_DNA"/>
</dbReference>
<comment type="caution">
    <text evidence="1">The sequence shown here is derived from an EMBL/GenBank/DDBJ whole genome shotgun (WGS) entry which is preliminary data.</text>
</comment>
<keyword evidence="2" id="KW-1185">Reference proteome</keyword>
<organism evidence="1 2">
    <name type="scientific">Pigmentiphaga litoralis</name>
    <dbReference type="NCBI Taxonomy" id="516702"/>
    <lineage>
        <taxon>Bacteria</taxon>
        <taxon>Pseudomonadati</taxon>
        <taxon>Pseudomonadota</taxon>
        <taxon>Betaproteobacteria</taxon>
        <taxon>Burkholderiales</taxon>
        <taxon>Alcaligenaceae</taxon>
        <taxon>Pigmentiphaga</taxon>
    </lineage>
</organism>
<dbReference type="Pfam" id="PF06864">
    <property type="entry name" value="PAP_PilO"/>
    <property type="match status" value="1"/>
</dbReference>
<dbReference type="RefSeq" id="WP_179589370.1">
    <property type="nucleotide sequence ID" value="NZ_JACBYR010000002.1"/>
</dbReference>
<name>A0A7Y9IYM0_9BURK</name>
<accession>A0A7Y9IYM0</accession>
<gene>
    <name evidence="1" type="ORF">FHW18_004724</name>
</gene>
<dbReference type="Proteomes" id="UP000542125">
    <property type="component" value="Unassembled WGS sequence"/>
</dbReference>
<evidence type="ECO:0008006" key="3">
    <source>
        <dbReference type="Google" id="ProtNLM"/>
    </source>
</evidence>
<evidence type="ECO:0000313" key="2">
    <source>
        <dbReference type="Proteomes" id="UP000542125"/>
    </source>
</evidence>
<sequence>MSSDYAVVALPGHAAELVLGLRWHTILGSELTARARKKAREHRATHYAHGGERAEAVGVLRFPRGDRPARGMTRYCAALAFAHGHARGLHACCVDLPDGRTWLVAAHQGKVLTQTDRVYTTPADAHSALQALMDRHGAALTVHGQVPASPAEPFDLTLLGAQLSAAISLKPVGWAVPKPVIVALAACALTIGGRAGWDLVRSWRSGTEPLPSTTSSVSPEAAWRDALTRLASRTRVHTDDGVSAVLAAVAGLPMDIGGWQLRGAQCQPHADAGWQCGAQYERQRRNATNATFLAARPSGWTESWHPLDGVTASFVLSDGVEPLAIDRLQPLSTHDAGTFSHLQTVLPAFAAIAIGEPAPLRIEPPVDGFGVPMPALPGMPSVHERSLTLDGPLRSLALVPASLSGQVAWRLLDARLHETAEPALNRSRWMASLQGTLYALR</sequence>
<dbReference type="AlphaFoldDB" id="A0A7Y9IYM0"/>
<dbReference type="InterPro" id="IPR009663">
    <property type="entry name" value="PAP_PilO"/>
</dbReference>